<keyword evidence="3" id="KW-1185">Reference proteome</keyword>
<dbReference type="InterPro" id="IPR003737">
    <property type="entry name" value="GlcNAc_PI_deacetylase-related"/>
</dbReference>
<dbReference type="EMBL" id="JBHSNS010000010">
    <property type="protein sequence ID" value="MFC5730806.1"/>
    <property type="molecule type" value="Genomic_DNA"/>
</dbReference>
<evidence type="ECO:0000256" key="1">
    <source>
        <dbReference type="ARBA" id="ARBA00022833"/>
    </source>
</evidence>
<dbReference type="GO" id="GO:0016787">
    <property type="term" value="F:hydrolase activity"/>
    <property type="evidence" value="ECO:0007669"/>
    <property type="project" value="UniProtKB-KW"/>
</dbReference>
<dbReference type="InterPro" id="IPR024078">
    <property type="entry name" value="LmbE-like_dom_sf"/>
</dbReference>
<dbReference type="Pfam" id="PF02585">
    <property type="entry name" value="PIG-L"/>
    <property type="match status" value="1"/>
</dbReference>
<dbReference type="Gene3D" id="3.40.50.10320">
    <property type="entry name" value="LmbE-like"/>
    <property type="match status" value="1"/>
</dbReference>
<comment type="caution">
    <text evidence="2">The sequence shown here is derived from an EMBL/GenBank/DDBJ whole genome shotgun (WGS) entry which is preliminary data.</text>
</comment>
<dbReference type="Proteomes" id="UP001596072">
    <property type="component" value="Unassembled WGS sequence"/>
</dbReference>
<proteinExistence type="predicted"/>
<evidence type="ECO:0000313" key="2">
    <source>
        <dbReference type="EMBL" id="MFC5730806.1"/>
    </source>
</evidence>
<evidence type="ECO:0000313" key="3">
    <source>
        <dbReference type="Proteomes" id="UP001596072"/>
    </source>
</evidence>
<name>A0ABW0ZIG8_9ACTN</name>
<organism evidence="2 3">
    <name type="scientific">Nocardioides vastitatis</name>
    <dbReference type="NCBI Taxonomy" id="2568655"/>
    <lineage>
        <taxon>Bacteria</taxon>
        <taxon>Bacillati</taxon>
        <taxon>Actinomycetota</taxon>
        <taxon>Actinomycetes</taxon>
        <taxon>Propionibacteriales</taxon>
        <taxon>Nocardioidaceae</taxon>
        <taxon>Nocardioides</taxon>
    </lineage>
</organism>
<dbReference type="PANTHER" id="PTHR12993">
    <property type="entry name" value="N-ACETYLGLUCOSAMINYL-PHOSPHATIDYLINOSITOL DE-N-ACETYLASE-RELATED"/>
    <property type="match status" value="1"/>
</dbReference>
<dbReference type="RefSeq" id="WP_136431914.1">
    <property type="nucleotide sequence ID" value="NZ_JBHSNS010000010.1"/>
</dbReference>
<dbReference type="EC" id="3.5.1.-" evidence="2"/>
<reference evidence="3" key="1">
    <citation type="journal article" date="2019" name="Int. J. Syst. Evol. Microbiol.">
        <title>The Global Catalogue of Microorganisms (GCM) 10K type strain sequencing project: providing services to taxonomists for standard genome sequencing and annotation.</title>
        <authorList>
            <consortium name="The Broad Institute Genomics Platform"/>
            <consortium name="The Broad Institute Genome Sequencing Center for Infectious Disease"/>
            <person name="Wu L."/>
            <person name="Ma J."/>
        </authorList>
    </citation>
    <scope>NUCLEOTIDE SEQUENCE [LARGE SCALE GENOMIC DNA]</scope>
    <source>
        <strain evidence="3">YIM 94188</strain>
    </source>
</reference>
<keyword evidence="2" id="KW-0378">Hydrolase</keyword>
<sequence>MTEAPAPLLPLDEDWERALCVVAHPDDMEFGAAAAVARWTGQGKSVAYCMVTSGEAGIDGLDPDACREVREAEQVESARIVGVDTVEFLREPDGIVEYGVPLRRLLARVVRRHRPDVVITGNFRDTWGGRNLNQADHIAVGRAVVDAVRDAGNRWVFAEQLSDGLEPWGGVKEVWAFGSPDATHAVETTDTFDAGVASLTAHAAYIEGLGWENWDPREFLEGMARASGSRLGVTFAAPFEVFPMGWGD</sequence>
<protein>
    <submittedName>
        <fullName evidence="2">PIG-L deacetylase family protein</fullName>
        <ecNumber evidence="2">3.5.1.-</ecNumber>
    </submittedName>
</protein>
<gene>
    <name evidence="2" type="ORF">ACFPQB_17935</name>
</gene>
<keyword evidence="1" id="KW-0862">Zinc</keyword>
<accession>A0ABW0ZIG8</accession>
<dbReference type="PANTHER" id="PTHR12993:SF28">
    <property type="entry name" value="LMBE FAMILY PROTEIN"/>
    <property type="match status" value="1"/>
</dbReference>
<dbReference type="SUPFAM" id="SSF102588">
    <property type="entry name" value="LmbE-like"/>
    <property type="match status" value="1"/>
</dbReference>